<evidence type="ECO:0000313" key="3">
    <source>
        <dbReference type="Proteomes" id="UP000612362"/>
    </source>
</evidence>
<protein>
    <recommendedName>
        <fullName evidence="1">Rhodanese domain-containing protein</fullName>
    </recommendedName>
</protein>
<dbReference type="PANTHER" id="PTHR43031">
    <property type="entry name" value="FAD-DEPENDENT OXIDOREDUCTASE"/>
    <property type="match status" value="1"/>
</dbReference>
<dbReference type="AlphaFoldDB" id="A0A8J3MTE1"/>
<dbReference type="SUPFAM" id="SSF52821">
    <property type="entry name" value="Rhodanese/Cell cycle control phosphatase"/>
    <property type="match status" value="1"/>
</dbReference>
<organism evidence="2 3">
    <name type="scientific">Ktedonospora formicarum</name>
    <dbReference type="NCBI Taxonomy" id="2778364"/>
    <lineage>
        <taxon>Bacteria</taxon>
        <taxon>Bacillati</taxon>
        <taxon>Chloroflexota</taxon>
        <taxon>Ktedonobacteria</taxon>
        <taxon>Ktedonobacterales</taxon>
        <taxon>Ktedonobacteraceae</taxon>
        <taxon>Ktedonospora</taxon>
    </lineage>
</organism>
<accession>A0A8J3MTE1</accession>
<dbReference type="InterPro" id="IPR050229">
    <property type="entry name" value="GlpE_sulfurtransferase"/>
</dbReference>
<dbReference type="PANTHER" id="PTHR43031:SF7">
    <property type="entry name" value="NITRIC OXIDE REDUCTASE FLRD-NAD(+) REDUCTASE"/>
    <property type="match status" value="1"/>
</dbReference>
<gene>
    <name evidence="2" type="ORF">KSX_24330</name>
</gene>
<dbReference type="InterPro" id="IPR001763">
    <property type="entry name" value="Rhodanese-like_dom"/>
</dbReference>
<feature type="domain" description="Rhodanese" evidence="1">
    <location>
        <begin position="22"/>
        <end position="115"/>
    </location>
</feature>
<comment type="caution">
    <text evidence="2">The sequence shown here is derived from an EMBL/GenBank/DDBJ whole genome shotgun (WGS) entry which is preliminary data.</text>
</comment>
<dbReference type="Pfam" id="PF00581">
    <property type="entry name" value="Rhodanese"/>
    <property type="match status" value="1"/>
</dbReference>
<dbReference type="Proteomes" id="UP000612362">
    <property type="component" value="Unassembled WGS sequence"/>
</dbReference>
<dbReference type="RefSeq" id="WP_220193679.1">
    <property type="nucleotide sequence ID" value="NZ_BNJF01000001.1"/>
</dbReference>
<dbReference type="CDD" id="cd00158">
    <property type="entry name" value="RHOD"/>
    <property type="match status" value="1"/>
</dbReference>
<keyword evidence="3" id="KW-1185">Reference proteome</keyword>
<sequence length="115" mass="12793">MYDTEEALPYSNIDAEEAQRLIGEGAHVVDVRQQDEWRTGHIAQATLVPIDGIYTFGKALEEHQLPKDQDVIFVCASGRRSISASEIALLLGFQKVHNLTHGMHGWIGQGNPVER</sequence>
<proteinExistence type="predicted"/>
<name>A0A8J3MTE1_9CHLR</name>
<evidence type="ECO:0000259" key="1">
    <source>
        <dbReference type="PROSITE" id="PS50206"/>
    </source>
</evidence>
<dbReference type="InterPro" id="IPR036873">
    <property type="entry name" value="Rhodanese-like_dom_sf"/>
</dbReference>
<dbReference type="PROSITE" id="PS50206">
    <property type="entry name" value="RHODANESE_3"/>
    <property type="match status" value="1"/>
</dbReference>
<dbReference type="SMART" id="SM00450">
    <property type="entry name" value="RHOD"/>
    <property type="match status" value="1"/>
</dbReference>
<reference evidence="2" key="1">
    <citation type="submission" date="2020-10" db="EMBL/GenBank/DDBJ databases">
        <title>Taxonomic study of unclassified bacteria belonging to the class Ktedonobacteria.</title>
        <authorList>
            <person name="Yabe S."/>
            <person name="Wang C.M."/>
            <person name="Zheng Y."/>
            <person name="Sakai Y."/>
            <person name="Cavaletti L."/>
            <person name="Monciardini P."/>
            <person name="Donadio S."/>
        </authorList>
    </citation>
    <scope>NUCLEOTIDE SEQUENCE</scope>
    <source>
        <strain evidence="2">SOSP1-1</strain>
    </source>
</reference>
<evidence type="ECO:0000313" key="2">
    <source>
        <dbReference type="EMBL" id="GHO44270.1"/>
    </source>
</evidence>
<dbReference type="EMBL" id="BNJF01000001">
    <property type="protein sequence ID" value="GHO44270.1"/>
    <property type="molecule type" value="Genomic_DNA"/>
</dbReference>
<dbReference type="Gene3D" id="3.40.250.10">
    <property type="entry name" value="Rhodanese-like domain"/>
    <property type="match status" value="1"/>
</dbReference>